<accession>A0A6J4VDT5</accession>
<organism evidence="1">
    <name type="scientific">uncultured Thermomicrobiales bacterium</name>
    <dbReference type="NCBI Taxonomy" id="1645740"/>
    <lineage>
        <taxon>Bacteria</taxon>
        <taxon>Pseudomonadati</taxon>
        <taxon>Thermomicrobiota</taxon>
        <taxon>Thermomicrobia</taxon>
        <taxon>Thermomicrobiales</taxon>
        <taxon>environmental samples</taxon>
    </lineage>
</organism>
<proteinExistence type="predicted"/>
<dbReference type="AlphaFoldDB" id="A0A6J4VDT5"/>
<reference evidence="1" key="1">
    <citation type="submission" date="2020-02" db="EMBL/GenBank/DDBJ databases">
        <authorList>
            <person name="Meier V. D."/>
        </authorList>
    </citation>
    <scope>NUCLEOTIDE SEQUENCE</scope>
    <source>
        <strain evidence="1">AVDCRST_MAG49</strain>
    </source>
</reference>
<name>A0A6J4VDT5_9BACT</name>
<protein>
    <submittedName>
        <fullName evidence="1">Uncharacterized protein</fullName>
    </submittedName>
</protein>
<feature type="non-terminal residue" evidence="1">
    <location>
        <position position="1"/>
    </location>
</feature>
<feature type="non-terminal residue" evidence="1">
    <location>
        <position position="29"/>
    </location>
</feature>
<gene>
    <name evidence="1" type="ORF">AVDCRST_MAG49-4238</name>
</gene>
<dbReference type="EMBL" id="CADCWG010000303">
    <property type="protein sequence ID" value="CAA9576043.1"/>
    <property type="molecule type" value="Genomic_DNA"/>
</dbReference>
<sequence length="29" mass="3051">CGPGSGSPARTVGMWSRRWAASRLASCRS</sequence>
<evidence type="ECO:0000313" key="1">
    <source>
        <dbReference type="EMBL" id="CAA9576043.1"/>
    </source>
</evidence>